<accession>A0A140DXB5</accession>
<dbReference type="InterPro" id="IPR011330">
    <property type="entry name" value="Glyco_hydro/deAcase_b/a-brl"/>
</dbReference>
<evidence type="ECO:0000256" key="4">
    <source>
        <dbReference type="ARBA" id="ARBA00022842"/>
    </source>
</evidence>
<keyword evidence="2" id="KW-0479">Metal-binding</keyword>
<dbReference type="InterPro" id="IPR006879">
    <property type="entry name" value="YdjC-like"/>
</dbReference>
<dbReference type="PANTHER" id="PTHR31609">
    <property type="entry name" value="YDJC DEACETYLASE FAMILY MEMBER"/>
    <property type="match status" value="1"/>
</dbReference>
<evidence type="ECO:0000256" key="2">
    <source>
        <dbReference type="ARBA" id="ARBA00022723"/>
    </source>
</evidence>
<dbReference type="STRING" id="1702221.AALO17_21580"/>
<evidence type="ECO:0000256" key="1">
    <source>
        <dbReference type="ARBA" id="ARBA00001946"/>
    </source>
</evidence>
<gene>
    <name evidence="6" type="ORF">AALO17_21580</name>
</gene>
<reference evidence="6 7" key="1">
    <citation type="journal article" date="2016" name="Gut Pathog.">
        <title>Whole genome sequencing of "Faecalibaculum rodentium" ALO17, isolated from C57BL/6J laboratory mouse feces.</title>
        <authorList>
            <person name="Lim S."/>
            <person name="Chang D.H."/>
            <person name="Ahn S."/>
            <person name="Kim B.C."/>
        </authorList>
    </citation>
    <scope>NUCLEOTIDE SEQUENCE [LARGE SCALE GENOMIC DNA]</scope>
    <source>
        <strain evidence="6 7">Alo17</strain>
    </source>
</reference>
<dbReference type="OrthoDB" id="9774177at2"/>
<dbReference type="Proteomes" id="UP000069771">
    <property type="component" value="Chromosome"/>
</dbReference>
<dbReference type="EMBL" id="CP011391">
    <property type="protein sequence ID" value="AMK55292.1"/>
    <property type="molecule type" value="Genomic_DNA"/>
</dbReference>
<keyword evidence="3" id="KW-0378">Hydrolase</keyword>
<evidence type="ECO:0000313" key="7">
    <source>
        <dbReference type="Proteomes" id="UP000069771"/>
    </source>
</evidence>
<dbReference type="AlphaFoldDB" id="A0A140DXB5"/>
<evidence type="ECO:0000313" key="6">
    <source>
        <dbReference type="EMBL" id="AMK55292.1"/>
    </source>
</evidence>
<dbReference type="RefSeq" id="WP_067558762.1">
    <property type="nucleotide sequence ID" value="NZ_CAMTBT010000020.1"/>
</dbReference>
<dbReference type="Gene3D" id="3.20.20.370">
    <property type="entry name" value="Glycoside hydrolase/deacetylase"/>
    <property type="match status" value="1"/>
</dbReference>
<dbReference type="KEGG" id="fro:AALO17_21580"/>
<dbReference type="GO" id="GO:0016787">
    <property type="term" value="F:hydrolase activity"/>
    <property type="evidence" value="ECO:0007669"/>
    <property type="project" value="UniProtKB-KW"/>
</dbReference>
<dbReference type="GO" id="GO:0005975">
    <property type="term" value="P:carbohydrate metabolic process"/>
    <property type="evidence" value="ECO:0007669"/>
    <property type="project" value="InterPro"/>
</dbReference>
<sequence length="255" mass="27655">MKLIINGDDFGITPACNETIIDCYRKGRLTSCSLMTNMPAAEEAAGLWKQNPGLSVGLHVCLTAGRPLTRPASLMKEDGTFDKSIWAGGQAIDLQEMETEIQAQFDRFVELTGKKPEHLDSHHGIERIPGAAAIMERLSGKYHIPLRMFMAPEENGPVPFVLPRLCLAGSSDDCLQSPEDFVQKLAGQAGDAGWVELALHPGRADADLAALSSLCKGREADAANLLSETFGAFLDRPDVELSSWRGVPERTPEPN</sequence>
<dbReference type="SUPFAM" id="SSF88713">
    <property type="entry name" value="Glycoside hydrolase/deacetylase"/>
    <property type="match status" value="1"/>
</dbReference>
<keyword evidence="5" id="KW-0119">Carbohydrate metabolism</keyword>
<name>A0A140DXB5_9FIRM</name>
<dbReference type="GO" id="GO:0019213">
    <property type="term" value="F:deacetylase activity"/>
    <property type="evidence" value="ECO:0007669"/>
    <property type="project" value="TreeGrafter"/>
</dbReference>
<protein>
    <recommendedName>
        <fullName evidence="8">Carbohydrate deacetylase</fullName>
    </recommendedName>
</protein>
<evidence type="ECO:0000256" key="5">
    <source>
        <dbReference type="ARBA" id="ARBA00023277"/>
    </source>
</evidence>
<evidence type="ECO:0008006" key="8">
    <source>
        <dbReference type="Google" id="ProtNLM"/>
    </source>
</evidence>
<dbReference type="PANTHER" id="PTHR31609:SF1">
    <property type="entry name" value="CARBOHYDRATE DEACETYLASE"/>
    <property type="match status" value="1"/>
</dbReference>
<organism evidence="6 7">
    <name type="scientific">Faecalibaculum rodentium</name>
    <dbReference type="NCBI Taxonomy" id="1702221"/>
    <lineage>
        <taxon>Bacteria</taxon>
        <taxon>Bacillati</taxon>
        <taxon>Bacillota</taxon>
        <taxon>Erysipelotrichia</taxon>
        <taxon>Erysipelotrichales</taxon>
        <taxon>Erysipelotrichaceae</taxon>
        <taxon>Faecalibaculum</taxon>
    </lineage>
</organism>
<keyword evidence="7" id="KW-1185">Reference proteome</keyword>
<dbReference type="Pfam" id="PF04794">
    <property type="entry name" value="YdjC"/>
    <property type="match status" value="1"/>
</dbReference>
<dbReference type="GO" id="GO:0046872">
    <property type="term" value="F:metal ion binding"/>
    <property type="evidence" value="ECO:0007669"/>
    <property type="project" value="UniProtKB-KW"/>
</dbReference>
<dbReference type="GeneID" id="78478742"/>
<comment type="cofactor">
    <cofactor evidence="1">
        <name>Mg(2+)</name>
        <dbReference type="ChEBI" id="CHEBI:18420"/>
    </cofactor>
</comment>
<evidence type="ECO:0000256" key="3">
    <source>
        <dbReference type="ARBA" id="ARBA00022801"/>
    </source>
</evidence>
<keyword evidence="4" id="KW-0460">Magnesium</keyword>
<proteinExistence type="predicted"/>